<feature type="site" description="May be important for catalysis" evidence="13">
    <location>
        <position position="273"/>
    </location>
</feature>
<evidence type="ECO:0000256" key="12">
    <source>
        <dbReference type="PIRNR" id="PIRNR001092"/>
    </source>
</evidence>
<dbReference type="InterPro" id="IPR016286">
    <property type="entry name" value="FUC_metazoa-typ"/>
</dbReference>
<name>A0AA39LRP3_9BILA</name>
<evidence type="ECO:0000256" key="4">
    <source>
        <dbReference type="ARBA" id="ARBA00007951"/>
    </source>
</evidence>
<evidence type="ECO:0000256" key="8">
    <source>
        <dbReference type="ARBA" id="ARBA00023180"/>
    </source>
</evidence>
<gene>
    <name evidence="17" type="ORF">QR680_018865</name>
</gene>
<organism evidence="17 18">
    <name type="scientific">Steinernema hermaphroditum</name>
    <dbReference type="NCBI Taxonomy" id="289476"/>
    <lineage>
        <taxon>Eukaryota</taxon>
        <taxon>Metazoa</taxon>
        <taxon>Ecdysozoa</taxon>
        <taxon>Nematoda</taxon>
        <taxon>Chromadorea</taxon>
        <taxon>Rhabditida</taxon>
        <taxon>Tylenchina</taxon>
        <taxon>Panagrolaimomorpha</taxon>
        <taxon>Strongyloidoidea</taxon>
        <taxon>Steinernematidae</taxon>
        <taxon>Steinernema</taxon>
    </lineage>
</organism>
<dbReference type="InterPro" id="IPR017853">
    <property type="entry name" value="GH"/>
</dbReference>
<evidence type="ECO:0000256" key="1">
    <source>
        <dbReference type="ARBA" id="ARBA00000321"/>
    </source>
</evidence>
<keyword evidence="9 12" id="KW-0326">Glycosidase</keyword>
<feature type="domain" description="Alpha-L-fucosidase C-terminal" evidence="16">
    <location>
        <begin position="375"/>
        <end position="457"/>
    </location>
</feature>
<evidence type="ECO:0000256" key="7">
    <source>
        <dbReference type="ARBA" id="ARBA00022801"/>
    </source>
</evidence>
<comment type="similarity">
    <text evidence="4 12">Belongs to the glycosyl hydrolase 29 family.</text>
</comment>
<proteinExistence type="inferred from homology"/>
<dbReference type="InterPro" id="IPR000933">
    <property type="entry name" value="Glyco_hydro_29"/>
</dbReference>
<evidence type="ECO:0000256" key="5">
    <source>
        <dbReference type="ARBA" id="ARBA00012662"/>
    </source>
</evidence>
<dbReference type="Proteomes" id="UP001175271">
    <property type="component" value="Unassembled WGS sequence"/>
</dbReference>
<evidence type="ECO:0000256" key="3">
    <source>
        <dbReference type="ARBA" id="ARBA00004071"/>
    </source>
</evidence>
<sequence length="489" mass="56610">MLVPLIIFLFGFSLAQKYEPTWASIDSRPLPQWYDEAKFGIFCHWGVYSVPAFKSEWFWNHWKGSPPDEEVVEYVEKNYPPGFSYADFGHEFRAQDFNASHFVELVKSSHARYFVFTSKHHEGFTMWPSAESWNWNSVDVGPHRDIVGELKTEFSKTDIHFGLYFSQYEWFHPYYLQNNTNLYPERVSYPQMVDIVKKYGPEVIWSDGDWDRTDEYWRSKEFLAWLYNESPVKNRVVVNDRWGRGIMGQHGGFLTYSDHFDPGHLLARKWENCLTLDVASWGHRRSMKAADVRTTKDLITQLARTISCGGNMLLNFGPDRFGNVAPIFEERLRNLGKWVETNEEAIFGSKPWIYQNDSDSVWYTSKLRSEANSALKNPIFNYQNKADTVIYAFVLDVPSNGLVKLTSVTYTKEIKISLLGSSQLLKAKKETQGITVDVSVIPWKALASTESIVLKIEHAASDYNVNPIKKLQRLGLLDREGRSVNTLAF</sequence>
<protein>
    <recommendedName>
        <fullName evidence="10">Putative alpha-L-fucosidase</fullName>
        <ecNumber evidence="5">3.2.1.51</ecNumber>
    </recommendedName>
    <alternativeName>
        <fullName evidence="11">Alpha-L-fucoside fucohydrolase</fullName>
    </alternativeName>
</protein>
<comment type="catalytic activity">
    <reaction evidence="2">
        <text>a neolactoside IV(2)-alpha-Fuc-nLc4Cer(d18:0) + H2O = a neolactoside nLc4Cer(d18:0) + L-fucose</text>
        <dbReference type="Rhea" id="RHEA:49308"/>
        <dbReference type="ChEBI" id="CHEBI:2181"/>
        <dbReference type="ChEBI" id="CHEBI:15377"/>
        <dbReference type="ChEBI" id="CHEBI:91119"/>
        <dbReference type="ChEBI" id="CHEBI:91121"/>
    </reaction>
    <physiologicalReaction direction="left-to-right" evidence="2">
        <dbReference type="Rhea" id="RHEA:49309"/>
    </physiologicalReaction>
</comment>
<accession>A0AA39LRP3</accession>
<dbReference type="GO" id="GO:0004560">
    <property type="term" value="F:alpha-L-fucosidase activity"/>
    <property type="evidence" value="ECO:0007669"/>
    <property type="project" value="UniProtKB-EC"/>
</dbReference>
<dbReference type="InterPro" id="IPR057739">
    <property type="entry name" value="Glyco_hydro_29_N"/>
</dbReference>
<reference evidence="17" key="1">
    <citation type="submission" date="2023-06" db="EMBL/GenBank/DDBJ databases">
        <title>Genomic analysis of the entomopathogenic nematode Steinernema hermaphroditum.</title>
        <authorList>
            <person name="Schwarz E.M."/>
            <person name="Heppert J.K."/>
            <person name="Baniya A."/>
            <person name="Schwartz H.T."/>
            <person name="Tan C.-H."/>
            <person name="Antoshechkin I."/>
            <person name="Sternberg P.W."/>
            <person name="Goodrich-Blair H."/>
            <person name="Dillman A.R."/>
        </authorList>
    </citation>
    <scope>NUCLEOTIDE SEQUENCE</scope>
    <source>
        <strain evidence="17">PS9179</strain>
        <tissue evidence="17">Whole animal</tissue>
    </source>
</reference>
<dbReference type="AlphaFoldDB" id="A0AA39LRP3"/>
<feature type="domain" description="Glycoside hydrolase family 29 N-terminal" evidence="15">
    <location>
        <begin position="15"/>
        <end position="344"/>
    </location>
</feature>
<dbReference type="PRINTS" id="PR00741">
    <property type="entry name" value="GLHYDRLASE29"/>
</dbReference>
<keyword evidence="8" id="KW-0325">Glycoprotein</keyword>
<evidence type="ECO:0000256" key="14">
    <source>
        <dbReference type="SAM" id="SignalP"/>
    </source>
</evidence>
<keyword evidence="7 12" id="KW-0378">Hydrolase</keyword>
<comment type="catalytic activity">
    <reaction evidence="1">
        <text>a neolactoside IV(2)-alpha-Fuc-nLc4Cer(d18:1(4E)) + H2O = a neolactoside nLc4Cer(d18:1(4E)) + L-fucose</text>
        <dbReference type="Rhea" id="RHEA:48224"/>
        <dbReference type="ChEBI" id="CHEBI:2181"/>
        <dbReference type="ChEBI" id="CHEBI:15377"/>
        <dbReference type="ChEBI" id="CHEBI:17006"/>
        <dbReference type="ChEBI" id="CHEBI:28691"/>
    </reaction>
    <physiologicalReaction direction="left-to-right" evidence="1">
        <dbReference type="Rhea" id="RHEA:48225"/>
    </physiologicalReaction>
</comment>
<evidence type="ECO:0000256" key="9">
    <source>
        <dbReference type="ARBA" id="ARBA00023295"/>
    </source>
</evidence>
<dbReference type="GO" id="GO:0005764">
    <property type="term" value="C:lysosome"/>
    <property type="evidence" value="ECO:0007669"/>
    <property type="project" value="TreeGrafter"/>
</dbReference>
<dbReference type="EMBL" id="JAUCMV010000004">
    <property type="protein sequence ID" value="KAK0406880.1"/>
    <property type="molecule type" value="Genomic_DNA"/>
</dbReference>
<dbReference type="InterPro" id="IPR031919">
    <property type="entry name" value="Fucosidase_C"/>
</dbReference>
<dbReference type="Gene3D" id="2.60.40.1180">
    <property type="entry name" value="Golgi alpha-mannosidase II"/>
    <property type="match status" value="1"/>
</dbReference>
<evidence type="ECO:0000256" key="2">
    <source>
        <dbReference type="ARBA" id="ARBA00000419"/>
    </source>
</evidence>
<dbReference type="GO" id="GO:0016139">
    <property type="term" value="P:glycoside catabolic process"/>
    <property type="evidence" value="ECO:0007669"/>
    <property type="project" value="TreeGrafter"/>
</dbReference>
<dbReference type="SMART" id="SM00812">
    <property type="entry name" value="Alpha_L_fucos"/>
    <property type="match status" value="1"/>
</dbReference>
<dbReference type="PIRSF" id="PIRSF001092">
    <property type="entry name" value="Alpha-L-fucosidase"/>
    <property type="match status" value="1"/>
</dbReference>
<evidence type="ECO:0000256" key="10">
    <source>
        <dbReference type="ARBA" id="ARBA00074133"/>
    </source>
</evidence>
<evidence type="ECO:0000256" key="13">
    <source>
        <dbReference type="PIRSR" id="PIRSR001092-1"/>
    </source>
</evidence>
<dbReference type="EC" id="3.2.1.51" evidence="5"/>
<dbReference type="InterPro" id="IPR018526">
    <property type="entry name" value="Glyco_hydro_29_CS"/>
</dbReference>
<evidence type="ECO:0000259" key="15">
    <source>
        <dbReference type="Pfam" id="PF01120"/>
    </source>
</evidence>
<feature type="signal peptide" evidence="14">
    <location>
        <begin position="1"/>
        <end position="15"/>
    </location>
</feature>
<dbReference type="GO" id="GO:0006004">
    <property type="term" value="P:fucose metabolic process"/>
    <property type="evidence" value="ECO:0007669"/>
    <property type="project" value="InterPro"/>
</dbReference>
<evidence type="ECO:0000256" key="11">
    <source>
        <dbReference type="ARBA" id="ARBA00081661"/>
    </source>
</evidence>
<keyword evidence="18" id="KW-1185">Reference proteome</keyword>
<dbReference type="PANTHER" id="PTHR10030">
    <property type="entry name" value="ALPHA-L-FUCOSIDASE"/>
    <property type="match status" value="1"/>
</dbReference>
<evidence type="ECO:0000259" key="16">
    <source>
        <dbReference type="Pfam" id="PF16757"/>
    </source>
</evidence>
<keyword evidence="6 14" id="KW-0732">Signal</keyword>
<dbReference type="Pfam" id="PF01120">
    <property type="entry name" value="Alpha_L_fucos"/>
    <property type="match status" value="1"/>
</dbReference>
<dbReference type="SUPFAM" id="SSF51445">
    <property type="entry name" value="(Trans)glycosidases"/>
    <property type="match status" value="1"/>
</dbReference>
<evidence type="ECO:0000256" key="6">
    <source>
        <dbReference type="ARBA" id="ARBA00022729"/>
    </source>
</evidence>
<dbReference type="Pfam" id="PF16757">
    <property type="entry name" value="Fucosidase_C"/>
    <property type="match status" value="1"/>
</dbReference>
<evidence type="ECO:0000313" key="18">
    <source>
        <dbReference type="Proteomes" id="UP001175271"/>
    </source>
</evidence>
<dbReference type="Gene3D" id="3.20.20.80">
    <property type="entry name" value="Glycosidases"/>
    <property type="match status" value="1"/>
</dbReference>
<feature type="chain" id="PRO_5041450467" description="Putative alpha-L-fucosidase" evidence="14">
    <location>
        <begin position="16"/>
        <end position="489"/>
    </location>
</feature>
<comment type="function">
    <text evidence="3">Alpha-L-fucosidase is responsible for hydrolyzing the alpha-1,6-linked fucose joined to the reducing-end N-acetylglucosamine of the carbohydrate moieties of glycoproteins.</text>
</comment>
<dbReference type="FunFam" id="3.20.20.80:FF:000027">
    <property type="entry name" value="Alpha-L-fucosidase"/>
    <property type="match status" value="1"/>
</dbReference>
<comment type="caution">
    <text evidence="17">The sequence shown here is derived from an EMBL/GenBank/DDBJ whole genome shotgun (WGS) entry which is preliminary data.</text>
</comment>
<dbReference type="PROSITE" id="PS00385">
    <property type="entry name" value="ALPHA_L_FUCOSIDASE"/>
    <property type="match status" value="1"/>
</dbReference>
<evidence type="ECO:0000313" key="17">
    <source>
        <dbReference type="EMBL" id="KAK0406880.1"/>
    </source>
</evidence>
<dbReference type="PANTHER" id="PTHR10030:SF37">
    <property type="entry name" value="ALPHA-L-FUCOSIDASE-RELATED"/>
    <property type="match status" value="1"/>
</dbReference>
<dbReference type="InterPro" id="IPR013780">
    <property type="entry name" value="Glyco_hydro_b"/>
</dbReference>